<name>L8JZV4_9BACT</name>
<protein>
    <submittedName>
        <fullName evidence="2">Uncharacterized protein</fullName>
    </submittedName>
</protein>
<proteinExistence type="predicted"/>
<sequence length="1547" mass="169730">MYSYSFTDPATGDKGNKKSTSEKEEQTIVGAISTSASAYTPPQTRRFADLGNFFDTENFPDPLYAEDFEAPLSDTLEYHLQRALELDEFIIANNKYAEILDEKTLIDMPVGLKKEVGGLRYSISLDSIVMTPRGAYLIAYMVFEEPSSGKKLAFRGTNIKLTKAGGLTGNARLELIGDQPINLFGDNSVLTLRGDGSTYVEFDCNGFKMMGIGADVLFSRDMFVPENADGSQGSGRVKASFNTTLTNWNDLIAEVEMPAFQVKGLEGVGFKVSNAVFDFSDYRNAPAVKFPDDYQSTLMLPESPELWRGFYLRELTISLPKQFKSKGSTERKKFSAYDVLIDNMGFTGSLVATNLIQKQDGDMNGWTYSLDKISIELQANKLKAGSFSGDIVIPVSKEDRSFQYSAIINPDNEFIFNIESADSIEFAMFKTSRVEIYPSSYLEVKVKDGEFLPKANLHGTMNITAELGKAKKGVELADISFENLQIQSVKPYIKVGNFSFGSEAGQQAMANFPVSINNIGMKNISDTEVGLDFDLLLNLTGSDGGSFAADAGLTIVGEMPAGSSTQKWVYKDIDVRKIAIDIDGGAFKFKGSLTFYKNDAVYGEGFNGQVDAEFKPGIKVKATAIFGNVDGYRYWYADAMASFSSGIPIFTGVGVYGFGGGAYYRMAMDTQGAGSELGKTVSGVVYIPKENAGLGLKATIEIGSHPKPEAFNGDVTFEVAFFKGGGIRYISFKGNGYLATPPATGALAKLQEKTQKMAAAVAKLEKATGGGALLASNSENDQTTTQIYGQIGDAAGKKGQISAHVFISYDFENRVLHGNFEAYMNVAAGIIKGVGDGGRAGWAVLHFAPDEWYVYVGTPDDRIGLSIGVGPIRAQATSYFMVGTSIPGSPPPPAEVSDILGGVDLDYMRDLNALGNGAGFAFGAAFGIDTGDLTFLMFYARFAAGAGFDIMLKDYGNASCKGASGPIGINGWYANGQAYAFFEGRIGIRVKVFGRRKSVDILSIGAAAVLQAKLPNPFWMRGMVGGRFSVLGGLVKGNCKFEVTLGKECELVGTGSVVEGIRVIAEVTPNDGEKDVNVFNTPQAAFNMPVDEVFEMVDLDDKKKSFRIKLDEFKLVSGGYELPGEIQWNDHHDVAAFNSFDVFPSEKQIKVIVQVSFEERVSGAWAPVVVDGKKYTERMEAVFTSGVAPDHIPMENVAYSYPVVNQLNFYKDEYNKGYIKLKKGQPYLFQIEDEWTQKGRFTATSGTKSFFNFTYSSGNKEVNFSIPGNLKNDQIYAFELVNLPAKAAGAIDRNISDVANNLETGDEDIDMEVTTKEAEGTIEELQEKAVFSAYMKTSMYSTFAAKVNAQSVYGTYKGLLIPYGIHYLKSYITTSEYFDRPEVLGTDFTDGEPLISLEADLAANTYYKDYIHPLIYDGYPINGDIKITYRNVSELGLVPVKATYIKQEQNDRELTTTDISLGSLGDYSNNLSFRYNLPYYMAYDFFEIQNKVVQRYINDQTFSPRIEKIIWGQFPSIPSGTYDIYMKYRLPGKSDYKSTKKFVLTYY</sequence>
<feature type="region of interest" description="Disordered" evidence="1">
    <location>
        <begin position="1"/>
        <end position="26"/>
    </location>
</feature>
<evidence type="ECO:0000313" key="3">
    <source>
        <dbReference type="Proteomes" id="UP000011135"/>
    </source>
</evidence>
<evidence type="ECO:0000313" key="2">
    <source>
        <dbReference type="EMBL" id="ELR73219.1"/>
    </source>
</evidence>
<dbReference type="PATRIC" id="fig|1237149.3.peg.782"/>
<keyword evidence="3" id="KW-1185">Reference proteome</keyword>
<dbReference type="Proteomes" id="UP000011135">
    <property type="component" value="Unassembled WGS sequence"/>
</dbReference>
<evidence type="ECO:0000256" key="1">
    <source>
        <dbReference type="SAM" id="MobiDB-lite"/>
    </source>
</evidence>
<organism evidence="2 3">
    <name type="scientific">Fulvivirga imtechensis AK7</name>
    <dbReference type="NCBI Taxonomy" id="1237149"/>
    <lineage>
        <taxon>Bacteria</taxon>
        <taxon>Pseudomonadati</taxon>
        <taxon>Bacteroidota</taxon>
        <taxon>Cytophagia</taxon>
        <taxon>Cytophagales</taxon>
        <taxon>Fulvivirgaceae</taxon>
        <taxon>Fulvivirga</taxon>
    </lineage>
</organism>
<accession>L8JZV4</accession>
<comment type="caution">
    <text evidence="2">The sequence shown here is derived from an EMBL/GenBank/DDBJ whole genome shotgun (WGS) entry which is preliminary data.</text>
</comment>
<dbReference type="EMBL" id="AMZN01000008">
    <property type="protein sequence ID" value="ELR73219.1"/>
    <property type="molecule type" value="Genomic_DNA"/>
</dbReference>
<dbReference type="eggNOG" id="COG0419">
    <property type="taxonomic scope" value="Bacteria"/>
</dbReference>
<reference evidence="2 3" key="1">
    <citation type="submission" date="2012-12" db="EMBL/GenBank/DDBJ databases">
        <title>Genome assembly of Fulvivirga imtechensis AK7.</title>
        <authorList>
            <person name="Nupur N."/>
            <person name="Khatri I."/>
            <person name="Kumar R."/>
            <person name="Subramanian S."/>
            <person name="Pinnaka A."/>
        </authorList>
    </citation>
    <scope>NUCLEOTIDE SEQUENCE [LARGE SCALE GENOMIC DNA]</scope>
    <source>
        <strain evidence="2 3">AK7</strain>
    </source>
</reference>
<dbReference type="STRING" id="1237149.C900_05268"/>
<gene>
    <name evidence="2" type="ORF">C900_05268</name>
</gene>
<feature type="compositionally biased region" description="Basic and acidic residues" evidence="1">
    <location>
        <begin position="14"/>
        <end position="26"/>
    </location>
</feature>